<dbReference type="PANTHER" id="PTHR12363">
    <property type="entry name" value="TRANSPORTIN 3 AND IMPORTIN 13"/>
    <property type="match status" value="1"/>
</dbReference>
<reference evidence="5 6" key="1">
    <citation type="journal article" date="2006" name="Science">
        <title>Phytophthora genome sequences uncover evolutionary origins and mechanisms of pathogenesis.</title>
        <authorList>
            <person name="Tyler B.M."/>
            <person name="Tripathy S."/>
            <person name="Zhang X."/>
            <person name="Dehal P."/>
            <person name="Jiang R.H."/>
            <person name="Aerts A."/>
            <person name="Arredondo F.D."/>
            <person name="Baxter L."/>
            <person name="Bensasson D."/>
            <person name="Beynon J.L."/>
            <person name="Chapman J."/>
            <person name="Damasceno C.M."/>
            <person name="Dorrance A.E."/>
            <person name="Dou D."/>
            <person name="Dickerman A.W."/>
            <person name="Dubchak I.L."/>
            <person name="Garbelotto M."/>
            <person name="Gijzen M."/>
            <person name="Gordon S.G."/>
            <person name="Govers F."/>
            <person name="Grunwald N.J."/>
            <person name="Huang W."/>
            <person name="Ivors K.L."/>
            <person name="Jones R.W."/>
            <person name="Kamoun S."/>
            <person name="Krampis K."/>
            <person name="Lamour K.H."/>
            <person name="Lee M.K."/>
            <person name="McDonald W.H."/>
            <person name="Medina M."/>
            <person name="Meijer H.J."/>
            <person name="Nordberg E.K."/>
            <person name="Maclean D.J."/>
            <person name="Ospina-Giraldo M.D."/>
            <person name="Morris P.F."/>
            <person name="Phuntumart V."/>
            <person name="Putnam N.H."/>
            <person name="Rash S."/>
            <person name="Rose J.K."/>
            <person name="Sakihama Y."/>
            <person name="Salamov A.A."/>
            <person name="Savidor A."/>
            <person name="Scheuring C.F."/>
            <person name="Smith B.M."/>
            <person name="Sobral B.W."/>
            <person name="Terry A."/>
            <person name="Torto-Alalibo T.A."/>
            <person name="Win J."/>
            <person name="Xu Z."/>
            <person name="Zhang H."/>
            <person name="Grigoriev I.V."/>
            <person name="Rokhsar D.S."/>
            <person name="Boore J.L."/>
        </authorList>
    </citation>
    <scope>NUCLEOTIDE SEQUENCE [LARGE SCALE GENOMIC DNA]</scope>
    <source>
        <strain evidence="5 6">P6497</strain>
    </source>
</reference>
<gene>
    <name evidence="5" type="ORF">PHYSODRAFT_300058</name>
</gene>
<comment type="similarity">
    <text evidence="2">Belongs to the importin beta family.</text>
</comment>
<keyword evidence="6" id="KW-1185">Reference proteome</keyword>
<dbReference type="SUPFAM" id="SSF48371">
    <property type="entry name" value="ARM repeat"/>
    <property type="match status" value="1"/>
</dbReference>
<dbReference type="Proteomes" id="UP000002640">
    <property type="component" value="Unassembled WGS sequence"/>
</dbReference>
<dbReference type="Gene3D" id="1.25.10.10">
    <property type="entry name" value="Leucine-rich Repeat Variant"/>
    <property type="match status" value="1"/>
</dbReference>
<dbReference type="OMA" id="FQFFTTH"/>
<keyword evidence="3" id="KW-0813">Transport</keyword>
<dbReference type="GO" id="GO:0006606">
    <property type="term" value="P:protein import into nucleus"/>
    <property type="evidence" value="ECO:0007669"/>
    <property type="project" value="TreeGrafter"/>
</dbReference>
<dbReference type="GO" id="GO:0005737">
    <property type="term" value="C:cytoplasm"/>
    <property type="evidence" value="ECO:0007669"/>
    <property type="project" value="TreeGrafter"/>
</dbReference>
<proteinExistence type="inferred from homology"/>
<dbReference type="InterPro" id="IPR016024">
    <property type="entry name" value="ARM-type_fold"/>
</dbReference>
<evidence type="ECO:0000256" key="2">
    <source>
        <dbReference type="ARBA" id="ARBA00007991"/>
    </source>
</evidence>
<dbReference type="GO" id="GO:0005634">
    <property type="term" value="C:nucleus"/>
    <property type="evidence" value="ECO:0007669"/>
    <property type="project" value="UniProtKB-SubCell"/>
</dbReference>
<dbReference type="PANTHER" id="PTHR12363:SF33">
    <property type="entry name" value="IMPORTIN-13"/>
    <property type="match status" value="1"/>
</dbReference>
<dbReference type="InterPro" id="IPR011989">
    <property type="entry name" value="ARM-like"/>
</dbReference>
<dbReference type="RefSeq" id="XP_009525750.1">
    <property type="nucleotide sequence ID" value="XM_009527455.1"/>
</dbReference>
<dbReference type="InParanoid" id="G4ZGJ0"/>
<evidence type="ECO:0000256" key="3">
    <source>
        <dbReference type="ARBA" id="ARBA00022448"/>
    </source>
</evidence>
<dbReference type="EMBL" id="JH159154">
    <property type="protein sequence ID" value="EGZ16692.1"/>
    <property type="molecule type" value="Genomic_DNA"/>
</dbReference>
<evidence type="ECO:0000313" key="6">
    <source>
        <dbReference type="Proteomes" id="UP000002640"/>
    </source>
</evidence>
<organism evidence="5 6">
    <name type="scientific">Phytophthora sojae (strain P6497)</name>
    <name type="common">Soybean stem and root rot agent</name>
    <name type="synonym">Phytophthora megasperma f. sp. glycines</name>
    <dbReference type="NCBI Taxonomy" id="1094619"/>
    <lineage>
        <taxon>Eukaryota</taxon>
        <taxon>Sar</taxon>
        <taxon>Stramenopiles</taxon>
        <taxon>Oomycota</taxon>
        <taxon>Peronosporomycetes</taxon>
        <taxon>Peronosporales</taxon>
        <taxon>Peronosporaceae</taxon>
        <taxon>Phytophthora</taxon>
    </lineage>
</organism>
<evidence type="ECO:0000256" key="4">
    <source>
        <dbReference type="ARBA" id="ARBA00023242"/>
    </source>
</evidence>
<dbReference type="KEGG" id="psoj:PHYSODRAFT_300058"/>
<dbReference type="STRING" id="1094619.G4ZGJ0"/>
<dbReference type="InterPro" id="IPR051345">
    <property type="entry name" value="Importin_beta-like_NTR"/>
</dbReference>
<evidence type="ECO:0008006" key="7">
    <source>
        <dbReference type="Google" id="ProtNLM"/>
    </source>
</evidence>
<protein>
    <recommendedName>
        <fullName evidence="7">Importin N-terminal domain-containing protein</fullName>
    </recommendedName>
</protein>
<name>G4ZGJ0_PHYSP</name>
<accession>G4ZGJ0</accession>
<sequence length="1016" mass="110219">MAENPLPMVLSAVQALYGMVRAFAMPTAQPPPLNDSPFPPLCSCELIVTLVCISAQEGAARQREANEFLNSFAASEAAWGVAFQLLEDESLALPPEALFFAANMLHTKVRKEWVRLSAEQKAAMTASLQRIMQVLRAGTRLGFHQGPLASKLCAIYAVAMVSAPNDCKALLSQLLASCSATGDAGEIAFLLAISRCVCEEMENAELAFAAKDAMELNLAILSEDLVALIGKIILTREDQDARVAALHGEALGCLKVWVKRAGLSLATLYSKDEAVLMALLEALQSKSRHLQICAEILSKLTTVASYPTPAQLEKTVLVVAQGLLKTRAACESARAAEEDEVSHALTDVISTFCETYADWILEGEHPQEAAALGEFMLYLGSHPRRQIASLTLEFWLVVQDEPVASRLRFYQHDAFMQLFDVLLKQCAFPAGNADEMDELERDDLLAFRSGFQGVSDSFLAIFALLKERFLAHLLPILTSAASSDWQNAEVALLAVSIVADDIKKKLPKAAATTAQQAELETMMSQIFQAVLGSTASAHPLVITTASRLLGQFSGWINDRALAARAFETVSAVLQYLTGALGLAASRANAARSFMQLATSCTGCLAEMQPSVLVASVQHFGGAAGQEPMPIEDRLLVVEGLVRGAAVSPHCSLILQTVLSDSLTRLDQVLAATGTDDSAVAVPVCSELQVLGKVMRFLDAPEDVAGGKAVTTWAVQLIWPHLDPITPRFEADEAAMTALFELYGWCLQSLRQEMAPQLGNIATLIVKVFEERRYVAPLECASVAVDVFGKDASAEIVESFRGLMGALSQSAFQFFTTHSLAESPEVLRSFFELAYRFLLFCPAAVLTAAEFPVLIELSLACLGNQDRPSTNAVIMFLTYLLNESTFKLAVFTAVINASVLDAGQTEKWLDSLVGALASKSPSGLFESLGKLLYALLTSFADNERVRASLMQSLSRDELGVTELRPEDRQQVLHLWLSLAAQPSEYSKRRFRNLCKDFAKVCRKETTADNLHSMEPPI</sequence>
<dbReference type="AlphaFoldDB" id="G4ZGJ0"/>
<keyword evidence="4" id="KW-0539">Nucleus</keyword>
<dbReference type="SMR" id="G4ZGJ0"/>
<comment type="subcellular location">
    <subcellularLocation>
        <location evidence="1">Nucleus</location>
    </subcellularLocation>
</comment>
<evidence type="ECO:0000313" key="5">
    <source>
        <dbReference type="EMBL" id="EGZ16692.1"/>
    </source>
</evidence>
<evidence type="ECO:0000256" key="1">
    <source>
        <dbReference type="ARBA" id="ARBA00004123"/>
    </source>
</evidence>
<dbReference type="GeneID" id="20641813"/>